<name>A0A9Q3I5D0_9BASI</name>
<organism evidence="3 4">
    <name type="scientific">Austropuccinia psidii MF-1</name>
    <dbReference type="NCBI Taxonomy" id="1389203"/>
    <lineage>
        <taxon>Eukaryota</taxon>
        <taxon>Fungi</taxon>
        <taxon>Dikarya</taxon>
        <taxon>Basidiomycota</taxon>
        <taxon>Pucciniomycotina</taxon>
        <taxon>Pucciniomycetes</taxon>
        <taxon>Pucciniales</taxon>
        <taxon>Sphaerophragmiaceae</taxon>
        <taxon>Austropuccinia</taxon>
    </lineage>
</organism>
<dbReference type="Proteomes" id="UP000765509">
    <property type="component" value="Unassembled WGS sequence"/>
</dbReference>
<evidence type="ECO:0000256" key="1">
    <source>
        <dbReference type="SAM" id="Coils"/>
    </source>
</evidence>
<feature type="compositionally biased region" description="Low complexity" evidence="2">
    <location>
        <begin position="111"/>
        <end position="122"/>
    </location>
</feature>
<evidence type="ECO:0000313" key="3">
    <source>
        <dbReference type="EMBL" id="MBW0530366.1"/>
    </source>
</evidence>
<reference evidence="3" key="1">
    <citation type="submission" date="2021-03" db="EMBL/GenBank/DDBJ databases">
        <title>Draft genome sequence of rust myrtle Austropuccinia psidii MF-1, a brazilian biotype.</title>
        <authorList>
            <person name="Quecine M.C."/>
            <person name="Pachon D.M.R."/>
            <person name="Bonatelli M.L."/>
            <person name="Correr F.H."/>
            <person name="Franceschini L.M."/>
            <person name="Leite T.F."/>
            <person name="Margarido G.R.A."/>
            <person name="Almeida C.A."/>
            <person name="Ferrarezi J.A."/>
            <person name="Labate C.A."/>
        </authorList>
    </citation>
    <scope>NUCLEOTIDE SEQUENCE</scope>
    <source>
        <strain evidence="3">MF-1</strain>
    </source>
</reference>
<dbReference type="EMBL" id="AVOT02035938">
    <property type="protein sequence ID" value="MBW0530366.1"/>
    <property type="molecule type" value="Genomic_DNA"/>
</dbReference>
<feature type="region of interest" description="Disordered" evidence="2">
    <location>
        <begin position="1"/>
        <end position="22"/>
    </location>
</feature>
<keyword evidence="4" id="KW-1185">Reference proteome</keyword>
<protein>
    <submittedName>
        <fullName evidence="3">Uncharacterized protein</fullName>
    </submittedName>
</protein>
<dbReference type="AlphaFoldDB" id="A0A9Q3I5D0"/>
<comment type="caution">
    <text evidence="3">The sequence shown here is derived from an EMBL/GenBank/DDBJ whole genome shotgun (WGS) entry which is preliminary data.</text>
</comment>
<proteinExistence type="predicted"/>
<sequence>MSFNNNQNYYAQGPSSLSDSNISRTIEQQTQKLLELEKKLNSREKTLESLLSKFNIQEEGTSRATSSAKGKSKHINSTLNSEQPGQQRNSPLKSLARTSKIPSMIPRKAGTTIPKTISTPSPLRKRNPHQLMNINIPEGFHPTKKAFYEHIKMLWGLIYCQPVPISPDYSMLKEFNTRFSFLSEISDHSQNTTLPPLVPLEEILTLRGMKPGRKKFGNFIVHMSDFAIKYIISLLAKLGIRRWAPDLNDPSDSLYNEACRISAIQSFRQISIGGAYEFMNVNFSYLENIELLTKVYNHYVHFYMAQRYKKEAKESGKHAKDEERKAILRARLKVKNLRYKFGVAQGFPQRYLNILANNDAHSEDELDPTTNKYIIKPMECRSKKANQFMRRLDEEIEKADRAQKKRTQRRERLLPKDGCASISTYAPEGLPIDFYDPNWFNNRTAGQKRIIADSNSIAFLPDATKSLLGKQHQDERLSNKRFTQKYWEQVIKDYDISHEIVNDDELDDSLTEESDQLAYLEENVEEENPIDEAKEESGELEYIIDQDVEMEDAENNNIGQHHNGSFFNLPNEWAS</sequence>
<feature type="coiled-coil region" evidence="1">
    <location>
        <begin position="26"/>
        <end position="53"/>
    </location>
</feature>
<gene>
    <name evidence="3" type="ORF">O181_070081</name>
</gene>
<feature type="coiled-coil region" evidence="1">
    <location>
        <begin position="385"/>
        <end position="412"/>
    </location>
</feature>
<dbReference type="OrthoDB" id="3056461at2759"/>
<evidence type="ECO:0000313" key="4">
    <source>
        <dbReference type="Proteomes" id="UP000765509"/>
    </source>
</evidence>
<feature type="region of interest" description="Disordered" evidence="2">
    <location>
        <begin position="58"/>
        <end position="127"/>
    </location>
</feature>
<accession>A0A9Q3I5D0</accession>
<evidence type="ECO:0000256" key="2">
    <source>
        <dbReference type="SAM" id="MobiDB-lite"/>
    </source>
</evidence>
<feature type="compositionally biased region" description="Polar residues" evidence="2">
    <location>
        <begin position="58"/>
        <end position="101"/>
    </location>
</feature>
<keyword evidence="1" id="KW-0175">Coiled coil</keyword>
<feature type="region of interest" description="Disordered" evidence="2">
    <location>
        <begin position="556"/>
        <end position="575"/>
    </location>
</feature>